<dbReference type="RefSeq" id="WP_033408001.1">
    <property type="nucleotide sequence ID" value="NZ_CP068985.1"/>
</dbReference>
<dbReference type="PROSITE" id="PS00674">
    <property type="entry name" value="AAA"/>
    <property type="match status" value="1"/>
</dbReference>
<evidence type="ECO:0000256" key="9">
    <source>
        <dbReference type="ARBA" id="ARBA00022833"/>
    </source>
</evidence>
<evidence type="ECO:0000256" key="8">
    <source>
        <dbReference type="ARBA" id="ARBA00022801"/>
    </source>
</evidence>
<evidence type="ECO:0000256" key="11">
    <source>
        <dbReference type="ARBA" id="ARBA00022989"/>
    </source>
</evidence>
<dbReference type="InterPro" id="IPR041569">
    <property type="entry name" value="AAA_lid_3"/>
</dbReference>
<keyword evidence="3 14" id="KW-1003">Cell membrane</keyword>
<evidence type="ECO:0000256" key="7">
    <source>
        <dbReference type="ARBA" id="ARBA00022741"/>
    </source>
</evidence>
<feature type="region of interest" description="Disordered" evidence="16">
    <location>
        <begin position="626"/>
        <end position="666"/>
    </location>
</feature>
<comment type="similarity">
    <text evidence="15">Belongs to the AAA ATPase family.</text>
</comment>
<evidence type="ECO:0000256" key="10">
    <source>
        <dbReference type="ARBA" id="ARBA00022840"/>
    </source>
</evidence>
<evidence type="ECO:0000256" key="13">
    <source>
        <dbReference type="ARBA" id="ARBA00023136"/>
    </source>
</evidence>
<gene>
    <name evidence="18" type="primary">ftsH4</name>
    <name evidence="14" type="synonym">ftsH</name>
    <name evidence="18" type="ORF">Nocox_41050</name>
</gene>
<dbReference type="Pfam" id="PF06480">
    <property type="entry name" value="FtsH_ext"/>
    <property type="match status" value="1"/>
</dbReference>
<comment type="cofactor">
    <cofactor evidence="14">
        <name>Zn(2+)</name>
        <dbReference type="ChEBI" id="CHEBI:29105"/>
    </cofactor>
    <text evidence="14">Binds 1 zinc ion per subunit.</text>
</comment>
<keyword evidence="11 14" id="KW-1133">Transmembrane helix</keyword>
<proteinExistence type="inferred from homology"/>
<feature type="binding site" evidence="14">
    <location>
        <position position="439"/>
    </location>
    <ligand>
        <name>Zn(2+)</name>
        <dbReference type="ChEBI" id="CHEBI:29105"/>
        <note>catalytic</note>
    </ligand>
</feature>
<evidence type="ECO:0000256" key="16">
    <source>
        <dbReference type="SAM" id="MobiDB-lite"/>
    </source>
</evidence>
<dbReference type="SMART" id="SM00382">
    <property type="entry name" value="AAA"/>
    <property type="match status" value="1"/>
</dbReference>
<keyword evidence="4 14" id="KW-0645">Protease</keyword>
<protein>
    <recommendedName>
        <fullName evidence="14">ATP-dependent zinc metalloprotease FtsH</fullName>
        <ecNumber evidence="14">3.4.24.-</ecNumber>
    </recommendedName>
</protein>
<dbReference type="NCBIfam" id="TIGR01241">
    <property type="entry name" value="FtsH_fam"/>
    <property type="match status" value="1"/>
</dbReference>
<evidence type="ECO:0000256" key="1">
    <source>
        <dbReference type="ARBA" id="ARBA00004370"/>
    </source>
</evidence>
<dbReference type="Proteomes" id="UP000824681">
    <property type="component" value="Chromosome"/>
</dbReference>
<evidence type="ECO:0000256" key="4">
    <source>
        <dbReference type="ARBA" id="ARBA00022670"/>
    </source>
</evidence>
<comment type="subunit">
    <text evidence="14">Homohexamer.</text>
</comment>
<keyword evidence="6 14" id="KW-0479">Metal-binding</keyword>
<feature type="binding site" evidence="14">
    <location>
        <position position="435"/>
    </location>
    <ligand>
        <name>Zn(2+)</name>
        <dbReference type="ChEBI" id="CHEBI:29105"/>
        <note>catalytic</note>
    </ligand>
</feature>
<evidence type="ECO:0000256" key="12">
    <source>
        <dbReference type="ARBA" id="ARBA00023049"/>
    </source>
</evidence>
<feature type="active site" evidence="14">
    <location>
        <position position="436"/>
    </location>
</feature>
<evidence type="ECO:0000313" key="19">
    <source>
        <dbReference type="Proteomes" id="UP000824681"/>
    </source>
</evidence>
<dbReference type="Pfam" id="PF01434">
    <property type="entry name" value="Peptidase_M41"/>
    <property type="match status" value="1"/>
</dbReference>
<evidence type="ECO:0000256" key="5">
    <source>
        <dbReference type="ARBA" id="ARBA00022692"/>
    </source>
</evidence>
<name>A0ABX8UDB0_9ACTN</name>
<evidence type="ECO:0000259" key="17">
    <source>
        <dbReference type="SMART" id="SM00382"/>
    </source>
</evidence>
<dbReference type="HAMAP" id="MF_01458">
    <property type="entry name" value="FtsH"/>
    <property type="match status" value="1"/>
</dbReference>
<comment type="similarity">
    <text evidence="2 14">In the C-terminal section; belongs to the peptidase M41 family.</text>
</comment>
<dbReference type="CDD" id="cd19501">
    <property type="entry name" value="RecA-like_FtsH"/>
    <property type="match status" value="1"/>
</dbReference>
<feature type="transmembrane region" description="Helical" evidence="14">
    <location>
        <begin position="120"/>
        <end position="141"/>
    </location>
</feature>
<evidence type="ECO:0000256" key="2">
    <source>
        <dbReference type="ARBA" id="ARBA00010044"/>
    </source>
</evidence>
<dbReference type="EC" id="3.4.24.-" evidence="14"/>
<dbReference type="Pfam" id="PF00004">
    <property type="entry name" value="AAA"/>
    <property type="match status" value="1"/>
</dbReference>
<dbReference type="GO" id="GO:0008237">
    <property type="term" value="F:metallopeptidase activity"/>
    <property type="evidence" value="ECO:0007669"/>
    <property type="project" value="UniProtKB-KW"/>
</dbReference>
<feature type="binding site" evidence="14">
    <location>
        <begin position="213"/>
        <end position="220"/>
    </location>
    <ligand>
        <name>ATP</name>
        <dbReference type="ChEBI" id="CHEBI:30616"/>
    </ligand>
</feature>
<keyword evidence="5 14" id="KW-0812">Transmembrane</keyword>
<dbReference type="SUPFAM" id="SSF52540">
    <property type="entry name" value="P-loop containing nucleoside triphosphate hydrolases"/>
    <property type="match status" value="1"/>
</dbReference>
<keyword evidence="10 14" id="KW-0067">ATP-binding</keyword>
<dbReference type="SUPFAM" id="SSF140990">
    <property type="entry name" value="FtsH protease domain-like"/>
    <property type="match status" value="1"/>
</dbReference>
<keyword evidence="12 14" id="KW-0482">Metalloprotease</keyword>
<dbReference type="InterPro" id="IPR011546">
    <property type="entry name" value="Pept_M41_FtsH_extracell"/>
</dbReference>
<dbReference type="InterPro" id="IPR003959">
    <property type="entry name" value="ATPase_AAA_core"/>
</dbReference>
<comment type="function">
    <text evidence="14">Acts as a processive, ATP-dependent zinc metallopeptidase for both cytoplasmic and membrane proteins. Plays a role in the quality control of integral membrane proteins.</text>
</comment>
<keyword evidence="8 14" id="KW-0378">Hydrolase</keyword>
<evidence type="ECO:0000256" key="15">
    <source>
        <dbReference type="RuleBase" id="RU003651"/>
    </source>
</evidence>
<dbReference type="Pfam" id="PF17862">
    <property type="entry name" value="AAA_lid_3"/>
    <property type="match status" value="1"/>
</dbReference>
<dbReference type="PANTHER" id="PTHR23076">
    <property type="entry name" value="METALLOPROTEASE M41 FTSH"/>
    <property type="match status" value="1"/>
</dbReference>
<accession>A0ABX8UDB0</accession>
<keyword evidence="19" id="KW-1185">Reference proteome</keyword>
<dbReference type="InterPro" id="IPR005936">
    <property type="entry name" value="FtsH"/>
</dbReference>
<keyword evidence="7 14" id="KW-0547">Nucleotide-binding</keyword>
<comment type="subcellular location">
    <subcellularLocation>
        <location evidence="14">Cell membrane</location>
        <topology evidence="14">Multi-pass membrane protein</topology>
        <orientation evidence="14">Cytoplasmic side</orientation>
    </subcellularLocation>
    <subcellularLocation>
        <location evidence="1">Membrane</location>
    </subcellularLocation>
</comment>
<sequence>MDLKRFTRGPLLWILGIVVLLLLVTQLWSGGGNFKQADTSLVLQQIRAGNVSNAKVVDKDNRIEVTLKNPVTVRKGDQPTKLVQAYWVTGYGSKLTDELQAQVDAKRTDSFTTEVPQENLLVSILVSFLPIVIIVLIFLFIMNQMQGGGSRVMNFGKSKAKLITKDTPKTTFADVAGADEAIEELQEIKEFLQAPAKFQAIGAKIPKGVLLYGPPGTGKTLLARAVAGEAGVPFYSISGSDFVEMFVGVGASRVRDLFEQAKANAPAIIFIDEIDAVGRHRGAGLGGGHDEREQTLNQLLVEMDGFDVKGGVILIAATNRPDILDPALLRPGRFDRQVTVDRPDLEGRKGILKVHGRGKPFAPDVDLDTIARRTPGFTGADLANVINEAALLTARADQKLITMELLEESIDRVMAGPERKSRVMSDKEKKMIAYHEGGHALVAHALPNSDPVHKITILSRGRALGYTMTLPMEDKFLATRSEMMDQLAMLLGGRAAEELVFHEPTTGASNDIEKATAVARRMVTEYGMSEQLGARKFGTGQAEVFLGREMGHERDYSEKIASTIDEEVRRMIETAHDQAWDILVEYRDVLDNLVLELMEKETLSRQQVLEIFAPVVVREHRPSYAGYGKRLPSDRPPILTPKEKQSANGSLTGGHQDALPAGGDGV</sequence>
<dbReference type="InterPro" id="IPR037219">
    <property type="entry name" value="Peptidase_M41-like"/>
</dbReference>
<feature type="transmembrane region" description="Helical" evidence="14">
    <location>
        <begin position="12"/>
        <end position="29"/>
    </location>
</feature>
<evidence type="ECO:0000256" key="3">
    <source>
        <dbReference type="ARBA" id="ARBA00022475"/>
    </source>
</evidence>
<dbReference type="InterPro" id="IPR000642">
    <property type="entry name" value="Peptidase_M41"/>
</dbReference>
<dbReference type="Gene3D" id="3.40.50.300">
    <property type="entry name" value="P-loop containing nucleotide triphosphate hydrolases"/>
    <property type="match status" value="1"/>
</dbReference>
<evidence type="ECO:0000256" key="6">
    <source>
        <dbReference type="ARBA" id="ARBA00022723"/>
    </source>
</evidence>
<dbReference type="PANTHER" id="PTHR23076:SF97">
    <property type="entry name" value="ATP-DEPENDENT ZINC METALLOPROTEASE YME1L1"/>
    <property type="match status" value="1"/>
</dbReference>
<organism evidence="18 19">
    <name type="scientific">Nonomuraea coxensis DSM 45129</name>
    <dbReference type="NCBI Taxonomy" id="1122611"/>
    <lineage>
        <taxon>Bacteria</taxon>
        <taxon>Bacillati</taxon>
        <taxon>Actinomycetota</taxon>
        <taxon>Actinomycetes</taxon>
        <taxon>Streptosporangiales</taxon>
        <taxon>Streptosporangiaceae</taxon>
        <taxon>Nonomuraea</taxon>
    </lineage>
</organism>
<dbReference type="InterPro" id="IPR027417">
    <property type="entry name" value="P-loop_NTPase"/>
</dbReference>
<evidence type="ECO:0000313" key="18">
    <source>
        <dbReference type="EMBL" id="QYC45753.1"/>
    </source>
</evidence>
<dbReference type="EMBL" id="CP068985">
    <property type="protein sequence ID" value="QYC45753.1"/>
    <property type="molecule type" value="Genomic_DNA"/>
</dbReference>
<keyword evidence="9 14" id="KW-0862">Zinc</keyword>
<keyword evidence="13 14" id="KW-0472">Membrane</keyword>
<comment type="similarity">
    <text evidence="14">In the central section; belongs to the AAA ATPase family.</text>
</comment>
<reference evidence="18 19" key="1">
    <citation type="journal article" date="2021" name="ACS Chem. Biol.">
        <title>Genomic-Led Discovery of a Novel Glycopeptide Antibiotic by Nonomuraea coxensis DSM 45129.</title>
        <authorList>
            <person name="Yushchuk O."/>
            <person name="Vior N.M."/>
            <person name="Andreo-Vidal A."/>
            <person name="Berini F."/>
            <person name="Ruckert C."/>
            <person name="Busche T."/>
            <person name="Binda E."/>
            <person name="Kalinowski J."/>
            <person name="Truman A.W."/>
            <person name="Marinelli F."/>
        </authorList>
    </citation>
    <scope>NUCLEOTIDE SEQUENCE [LARGE SCALE GENOMIC DNA]</scope>
    <source>
        <strain evidence="18 19">DSM 45129</strain>
    </source>
</reference>
<feature type="domain" description="AAA+ ATPase" evidence="17">
    <location>
        <begin position="205"/>
        <end position="344"/>
    </location>
</feature>
<dbReference type="Gene3D" id="1.20.58.760">
    <property type="entry name" value="Peptidase M41"/>
    <property type="match status" value="1"/>
</dbReference>
<dbReference type="Gene3D" id="1.10.8.60">
    <property type="match status" value="1"/>
</dbReference>
<feature type="binding site" evidence="14">
    <location>
        <position position="511"/>
    </location>
    <ligand>
        <name>Zn(2+)</name>
        <dbReference type="ChEBI" id="CHEBI:29105"/>
        <note>catalytic</note>
    </ligand>
</feature>
<dbReference type="InterPro" id="IPR003593">
    <property type="entry name" value="AAA+_ATPase"/>
</dbReference>
<dbReference type="InterPro" id="IPR003960">
    <property type="entry name" value="ATPase_AAA_CS"/>
</dbReference>
<evidence type="ECO:0000256" key="14">
    <source>
        <dbReference type="HAMAP-Rule" id="MF_01458"/>
    </source>
</evidence>